<evidence type="ECO:0000313" key="2">
    <source>
        <dbReference type="EMBL" id="ADP41220.1"/>
    </source>
</evidence>
<reference evidence="3" key="1">
    <citation type="submission" date="2010-10" db="EMBL/GenBank/DDBJ databases">
        <title>The complete genome of Rothia dentocariosa ATCC 17931.</title>
        <authorList>
            <person name="Muzny D."/>
            <person name="Qin X."/>
            <person name="Buhay C."/>
            <person name="Dugan-Rocha S."/>
            <person name="Ding Y."/>
            <person name="Chen G."/>
            <person name="Hawes A."/>
            <person name="Holder M."/>
            <person name="Jhangiani S."/>
            <person name="Johnson A."/>
            <person name="Khan Z."/>
            <person name="Li Z."/>
            <person name="Liu W."/>
            <person name="Liu X."/>
            <person name="Perez L."/>
            <person name="Shen H."/>
            <person name="Wang Q."/>
            <person name="Watt J."/>
            <person name="Xi L."/>
            <person name="Xin Y."/>
            <person name="Zhou J."/>
            <person name="Deng J."/>
            <person name="Jiang H."/>
            <person name="Liu Y."/>
            <person name="Qu J."/>
            <person name="Song X.-Z."/>
            <person name="Zhang L."/>
            <person name="Villasana D."/>
            <person name="Johnson A."/>
            <person name="Liu J."/>
            <person name="Liyanage D."/>
            <person name="Lorensuhewa L."/>
            <person name="Robinson T."/>
            <person name="Song A."/>
            <person name="Song B.-B."/>
            <person name="Dinh H."/>
            <person name="Thornton R."/>
            <person name="Coyle M."/>
            <person name="Francisco L."/>
            <person name="Jackson L."/>
            <person name="Javaid M."/>
            <person name="Korchina V."/>
            <person name="Kovar C."/>
            <person name="Mata R."/>
            <person name="Mathew T."/>
            <person name="Ngo R."/>
            <person name="Nguyen L."/>
            <person name="Nguyen N."/>
            <person name="Okwuonu G."/>
            <person name="Ongeri F."/>
            <person name="Pham C."/>
            <person name="Simmons D."/>
            <person name="Wilczek-Boney K."/>
            <person name="Hale W."/>
            <person name="Jakkamsetti A."/>
            <person name="Pham P."/>
            <person name="Ruth R."/>
            <person name="San Lucas F."/>
            <person name="Warren J."/>
            <person name="Zhang J."/>
            <person name="Zhao Z."/>
            <person name="Zhou C."/>
            <person name="Zhu D."/>
            <person name="Lee S."/>
            <person name="Bess C."/>
            <person name="Blankenburg K."/>
            <person name="Forbes L."/>
            <person name="Fu Q."/>
            <person name="Gubbala S."/>
            <person name="Hirani K."/>
            <person name="Jayaseelan J.C."/>
            <person name="Lara F."/>
            <person name="Munidasa M."/>
            <person name="Palculict T."/>
            <person name="Patil S."/>
            <person name="Pu L.-L."/>
            <person name="Saada N."/>
            <person name="Tang L."/>
            <person name="Weissenberger G."/>
            <person name="Zhu Y."/>
            <person name="Hemphill L."/>
            <person name="Shang Y."/>
            <person name="Youmans B."/>
            <person name="Ayvaz T."/>
            <person name="Ross M."/>
            <person name="Santibanez J."/>
            <person name="Aqrawi P."/>
            <person name="Gross S."/>
            <person name="Joshi V."/>
            <person name="Fowler G."/>
            <person name="Nazareth L."/>
            <person name="Reid J."/>
            <person name="Worley K."/>
            <person name="Petrosino J."/>
            <person name="Highlander S."/>
            <person name="Gibbs R."/>
        </authorList>
    </citation>
    <scope>NUCLEOTIDE SEQUENCE [LARGE SCALE GENOMIC DNA]</scope>
    <source>
        <strain evidence="3">ATCC 17931 / CDC X599 / XDIA</strain>
    </source>
</reference>
<dbReference type="KEGG" id="rdn:HMPREF0733_11763"/>
<accession>E3H1J7</accession>
<dbReference type="EMBL" id="CP002280">
    <property type="protein sequence ID" value="ADP41220.1"/>
    <property type="molecule type" value="Genomic_DNA"/>
</dbReference>
<dbReference type="AlphaFoldDB" id="E3H1J7"/>
<organism evidence="2 3">
    <name type="scientific">Rothia dentocariosa (strain ATCC 17931 / CDC X599 / XDIA)</name>
    <dbReference type="NCBI Taxonomy" id="762948"/>
    <lineage>
        <taxon>Bacteria</taxon>
        <taxon>Bacillati</taxon>
        <taxon>Actinomycetota</taxon>
        <taxon>Actinomycetes</taxon>
        <taxon>Micrococcales</taxon>
        <taxon>Micrococcaceae</taxon>
        <taxon>Rothia</taxon>
    </lineage>
</organism>
<name>E3H1J7_ROTDC</name>
<evidence type="ECO:0000313" key="3">
    <source>
        <dbReference type="Proteomes" id="UP000000387"/>
    </source>
</evidence>
<dbReference type="Proteomes" id="UP000000387">
    <property type="component" value="Chromosome"/>
</dbReference>
<gene>
    <name evidence="2" type="ordered locus">HMPREF0733_11763</name>
</gene>
<keyword evidence="1" id="KW-1133">Transmembrane helix</keyword>
<evidence type="ECO:0000256" key="1">
    <source>
        <dbReference type="SAM" id="Phobius"/>
    </source>
</evidence>
<keyword evidence="1" id="KW-0472">Membrane</keyword>
<keyword evidence="1" id="KW-0812">Transmembrane</keyword>
<proteinExistence type="predicted"/>
<dbReference type="HOGENOM" id="CLU_3172780_0_0_11"/>
<feature type="transmembrane region" description="Helical" evidence="1">
    <location>
        <begin position="12"/>
        <end position="34"/>
    </location>
</feature>
<sequence>MEDINLGFFHDVLGVLLPFFTALTVPLVGNFMFLNRHNGMVVVLPHP</sequence>
<protein>
    <submittedName>
        <fullName evidence="2">Uncharacterized protein</fullName>
    </submittedName>
</protein>